<dbReference type="GO" id="GO:0006633">
    <property type="term" value="P:fatty acid biosynthetic process"/>
    <property type="evidence" value="ECO:0007669"/>
    <property type="project" value="InterPro"/>
</dbReference>
<dbReference type="Gene3D" id="3.40.47.10">
    <property type="match status" value="1"/>
</dbReference>
<feature type="domain" description="Beta-ketoacyl-[acyl-carrier-protein] synthase III C-terminal" evidence="3">
    <location>
        <begin position="290"/>
        <end position="370"/>
    </location>
</feature>
<feature type="domain" description="Beta-ketoacyl-[acyl-carrier-protein] synthase III N-terminal" evidence="4">
    <location>
        <begin position="139"/>
        <end position="229"/>
    </location>
</feature>
<dbReference type="InterPro" id="IPR013751">
    <property type="entry name" value="ACP_syn_III_N"/>
</dbReference>
<dbReference type="PANTHER" id="PTHR34069:SF2">
    <property type="entry name" value="BETA-KETOACYL-[ACYL-CARRIER-PROTEIN] SYNTHASE III"/>
    <property type="match status" value="1"/>
</dbReference>
<accession>A0A6J4KZB8</accession>
<dbReference type="InterPro" id="IPR016039">
    <property type="entry name" value="Thiolase-like"/>
</dbReference>
<evidence type="ECO:0000313" key="5">
    <source>
        <dbReference type="EMBL" id="CAA9317369.1"/>
    </source>
</evidence>
<dbReference type="InterPro" id="IPR013747">
    <property type="entry name" value="ACP_syn_III_C"/>
</dbReference>
<protein>
    <submittedName>
        <fullName evidence="5">3-oxoacyl-[acyl-carrier-protein] synthase, KASIII</fullName>
        <ecNumber evidence="5">2.3.1.180</ecNumber>
    </submittedName>
</protein>
<dbReference type="AlphaFoldDB" id="A0A6J4KZB8"/>
<dbReference type="Pfam" id="PF08545">
    <property type="entry name" value="ACP_syn_III"/>
    <property type="match status" value="1"/>
</dbReference>
<dbReference type="SUPFAM" id="SSF53901">
    <property type="entry name" value="Thiolase-like"/>
    <property type="match status" value="2"/>
</dbReference>
<dbReference type="GO" id="GO:0004315">
    <property type="term" value="F:3-oxoacyl-[acyl-carrier-protein] synthase activity"/>
    <property type="evidence" value="ECO:0007669"/>
    <property type="project" value="InterPro"/>
</dbReference>
<reference evidence="5" key="1">
    <citation type="submission" date="2020-02" db="EMBL/GenBank/DDBJ databases">
        <authorList>
            <person name="Meier V. D."/>
        </authorList>
    </citation>
    <scope>NUCLEOTIDE SEQUENCE</scope>
    <source>
        <strain evidence="5">AVDCRST_MAG89</strain>
    </source>
</reference>
<dbReference type="GO" id="GO:0044550">
    <property type="term" value="P:secondary metabolite biosynthetic process"/>
    <property type="evidence" value="ECO:0007669"/>
    <property type="project" value="TreeGrafter"/>
</dbReference>
<dbReference type="GO" id="GO:0033818">
    <property type="term" value="F:beta-ketoacyl-acyl-carrier-protein synthase III activity"/>
    <property type="evidence" value="ECO:0007669"/>
    <property type="project" value="UniProtKB-EC"/>
</dbReference>
<dbReference type="EC" id="2.3.1.180" evidence="5"/>
<name>A0A6J4KZB8_9BACT</name>
<evidence type="ECO:0000259" key="3">
    <source>
        <dbReference type="Pfam" id="PF08541"/>
    </source>
</evidence>
<gene>
    <name evidence="5" type="ORF">AVDCRST_MAG89-1472</name>
</gene>
<dbReference type="EMBL" id="CADCTV010000323">
    <property type="protein sequence ID" value="CAA9317369.1"/>
    <property type="molecule type" value="Genomic_DNA"/>
</dbReference>
<keyword evidence="1 5" id="KW-0808">Transferase</keyword>
<dbReference type="PANTHER" id="PTHR34069">
    <property type="entry name" value="3-OXOACYL-[ACYL-CARRIER-PROTEIN] SYNTHASE 3"/>
    <property type="match status" value="1"/>
</dbReference>
<organism evidence="5">
    <name type="scientific">uncultured Gemmatimonadota bacterium</name>
    <dbReference type="NCBI Taxonomy" id="203437"/>
    <lineage>
        <taxon>Bacteria</taxon>
        <taxon>Pseudomonadati</taxon>
        <taxon>Gemmatimonadota</taxon>
        <taxon>environmental samples</taxon>
    </lineage>
</organism>
<evidence type="ECO:0000256" key="2">
    <source>
        <dbReference type="ARBA" id="ARBA00023315"/>
    </source>
</evidence>
<evidence type="ECO:0000259" key="4">
    <source>
        <dbReference type="Pfam" id="PF08545"/>
    </source>
</evidence>
<evidence type="ECO:0000256" key="1">
    <source>
        <dbReference type="ARBA" id="ARBA00022679"/>
    </source>
</evidence>
<dbReference type="Pfam" id="PF08541">
    <property type="entry name" value="ACP_syn_III_C"/>
    <property type="match status" value="1"/>
</dbReference>
<keyword evidence="2 5" id="KW-0012">Acyltransferase</keyword>
<proteinExistence type="predicted"/>
<sequence>MIQLSNAFGTRGVRVVGAGAYVPPRAVSNEHITQAIPGWSAEWIAEKTQIRERRFLWDLNPESGVTTAPVAVAGEPVNNTDMCEAALRRAMQMAGIEGHELDAVFVVTCTPDRVNFSHDAMEVHRRVGCRPDCFGLMIDDGCGGTPYVTDMVYKMIRSGAIRTAAVIGSAFTSALVDRDVWRGDVASTPGRKRLPAAFGAYVFGDGAGAIILRGEGRPGEGIISSMSGNDYLQLVIRRAGGLESRMSTVANRSDEAFVVDGHLVARSYPAYMNACIDGVLAEQPELAPMVQRYYFHQPNKRLMDAFVRQSGLPADRVACNVDRYGNTSAAGMLILLAEDLEQGIVQLGRGDLVLIAAVGANVHYGAQLIRL</sequence>